<dbReference type="Proteomes" id="UP001107558">
    <property type="component" value="Chromosome 2"/>
</dbReference>
<evidence type="ECO:0000256" key="10">
    <source>
        <dbReference type="ARBA" id="ARBA00023201"/>
    </source>
</evidence>
<comment type="subcellular location">
    <subcellularLocation>
        <location evidence="1">Membrane</location>
        <topology evidence="1">Multi-pass membrane protein</topology>
    </subcellularLocation>
</comment>
<evidence type="ECO:0000256" key="3">
    <source>
        <dbReference type="ARBA" id="ARBA00022448"/>
    </source>
</evidence>
<sequence>MTQKINETSNTTFLIKLIDFNNKHSKIILKLSWIIIISLLFSGLIYYTYGAYKKWRINPDIATSIRQISSSNIPMPAITICQPTFPAEIYSDKDPMA</sequence>
<keyword evidence="6 13" id="KW-1133">Transmembrane helix</keyword>
<dbReference type="InterPro" id="IPR001873">
    <property type="entry name" value="ENaC"/>
</dbReference>
<evidence type="ECO:0000256" key="13">
    <source>
        <dbReference type="SAM" id="Phobius"/>
    </source>
</evidence>
<evidence type="ECO:0000256" key="2">
    <source>
        <dbReference type="ARBA" id="ARBA00007193"/>
    </source>
</evidence>
<feature type="transmembrane region" description="Helical" evidence="13">
    <location>
        <begin position="27"/>
        <end position="49"/>
    </location>
</feature>
<reference evidence="14" key="1">
    <citation type="submission" date="2021-03" db="EMBL/GenBank/DDBJ databases">
        <title>Chromosome level genome of the anhydrobiotic midge Polypedilum vanderplanki.</title>
        <authorList>
            <person name="Yoshida Y."/>
            <person name="Kikawada T."/>
            <person name="Gusev O."/>
        </authorList>
    </citation>
    <scope>NUCLEOTIDE SEQUENCE</scope>
    <source>
        <strain evidence="14">NIAS01</strain>
        <tissue evidence="14">Whole body or cell culture</tissue>
    </source>
</reference>
<protein>
    <submittedName>
        <fullName evidence="14">Uncharacterized protein</fullName>
    </submittedName>
</protein>
<dbReference type="EMBL" id="JADBJN010000002">
    <property type="protein sequence ID" value="KAG5675947.1"/>
    <property type="molecule type" value="Genomic_DNA"/>
</dbReference>
<gene>
    <name evidence="14" type="ORF">PVAND_005804</name>
</gene>
<evidence type="ECO:0000256" key="9">
    <source>
        <dbReference type="ARBA" id="ARBA00023136"/>
    </source>
</evidence>
<keyword evidence="7" id="KW-0915">Sodium</keyword>
<comment type="similarity">
    <text evidence="2 12">Belongs to the amiloride-sensitive sodium channel (TC 1.A.6) family.</text>
</comment>
<dbReference type="GO" id="GO:0005272">
    <property type="term" value="F:sodium channel activity"/>
    <property type="evidence" value="ECO:0007669"/>
    <property type="project" value="UniProtKB-KW"/>
</dbReference>
<keyword evidence="4 12" id="KW-0894">Sodium channel</keyword>
<keyword evidence="15" id="KW-1185">Reference proteome</keyword>
<keyword evidence="9 13" id="KW-0472">Membrane</keyword>
<evidence type="ECO:0000256" key="8">
    <source>
        <dbReference type="ARBA" id="ARBA00023065"/>
    </source>
</evidence>
<evidence type="ECO:0000313" key="15">
    <source>
        <dbReference type="Proteomes" id="UP001107558"/>
    </source>
</evidence>
<dbReference type="Pfam" id="PF00858">
    <property type="entry name" value="ASC"/>
    <property type="match status" value="1"/>
</dbReference>
<evidence type="ECO:0000256" key="12">
    <source>
        <dbReference type="RuleBase" id="RU000679"/>
    </source>
</evidence>
<name>A0A9J6C2A9_POLVA</name>
<dbReference type="AlphaFoldDB" id="A0A9J6C2A9"/>
<evidence type="ECO:0000256" key="4">
    <source>
        <dbReference type="ARBA" id="ARBA00022461"/>
    </source>
</evidence>
<keyword evidence="5 12" id="KW-0812">Transmembrane</keyword>
<keyword evidence="8 12" id="KW-0406">Ion transport</keyword>
<evidence type="ECO:0000256" key="1">
    <source>
        <dbReference type="ARBA" id="ARBA00004141"/>
    </source>
</evidence>
<evidence type="ECO:0000256" key="5">
    <source>
        <dbReference type="ARBA" id="ARBA00022692"/>
    </source>
</evidence>
<organism evidence="14 15">
    <name type="scientific">Polypedilum vanderplanki</name>
    <name type="common">Sleeping chironomid midge</name>
    <dbReference type="NCBI Taxonomy" id="319348"/>
    <lineage>
        <taxon>Eukaryota</taxon>
        <taxon>Metazoa</taxon>
        <taxon>Ecdysozoa</taxon>
        <taxon>Arthropoda</taxon>
        <taxon>Hexapoda</taxon>
        <taxon>Insecta</taxon>
        <taxon>Pterygota</taxon>
        <taxon>Neoptera</taxon>
        <taxon>Endopterygota</taxon>
        <taxon>Diptera</taxon>
        <taxon>Nematocera</taxon>
        <taxon>Chironomoidea</taxon>
        <taxon>Chironomidae</taxon>
        <taxon>Chironominae</taxon>
        <taxon>Polypedilum</taxon>
        <taxon>Polypedilum</taxon>
    </lineage>
</organism>
<evidence type="ECO:0000256" key="11">
    <source>
        <dbReference type="ARBA" id="ARBA00023303"/>
    </source>
</evidence>
<keyword evidence="10 12" id="KW-0739">Sodium transport</keyword>
<accession>A0A9J6C2A9</accession>
<evidence type="ECO:0000313" key="14">
    <source>
        <dbReference type="EMBL" id="KAG5675947.1"/>
    </source>
</evidence>
<evidence type="ECO:0000256" key="7">
    <source>
        <dbReference type="ARBA" id="ARBA00023053"/>
    </source>
</evidence>
<dbReference type="GO" id="GO:0016020">
    <property type="term" value="C:membrane"/>
    <property type="evidence" value="ECO:0007669"/>
    <property type="project" value="UniProtKB-SubCell"/>
</dbReference>
<comment type="caution">
    <text evidence="14">The sequence shown here is derived from an EMBL/GenBank/DDBJ whole genome shotgun (WGS) entry which is preliminary data.</text>
</comment>
<proteinExistence type="inferred from homology"/>
<keyword evidence="11 12" id="KW-0407">Ion channel</keyword>
<evidence type="ECO:0000256" key="6">
    <source>
        <dbReference type="ARBA" id="ARBA00022989"/>
    </source>
</evidence>
<keyword evidence="3 12" id="KW-0813">Transport</keyword>